<name>A0A939LQZ0_9CELL</name>
<feature type="transmembrane region" description="Helical" evidence="6">
    <location>
        <begin position="275"/>
        <end position="295"/>
    </location>
</feature>
<dbReference type="GO" id="GO:0005886">
    <property type="term" value="C:plasma membrane"/>
    <property type="evidence" value="ECO:0007669"/>
    <property type="project" value="UniProtKB-SubCell"/>
</dbReference>
<evidence type="ECO:0000259" key="7">
    <source>
        <dbReference type="PROSITE" id="PS50850"/>
    </source>
</evidence>
<dbReference type="Gene3D" id="1.20.1250.20">
    <property type="entry name" value="MFS general substrate transporter like domains"/>
    <property type="match status" value="2"/>
</dbReference>
<dbReference type="SUPFAM" id="SSF103473">
    <property type="entry name" value="MFS general substrate transporter"/>
    <property type="match status" value="1"/>
</dbReference>
<organism evidence="8 9">
    <name type="scientific">Actinotalea soli</name>
    <dbReference type="NCBI Taxonomy" id="2819234"/>
    <lineage>
        <taxon>Bacteria</taxon>
        <taxon>Bacillati</taxon>
        <taxon>Actinomycetota</taxon>
        <taxon>Actinomycetes</taxon>
        <taxon>Micrococcales</taxon>
        <taxon>Cellulomonadaceae</taxon>
        <taxon>Actinotalea</taxon>
    </lineage>
</organism>
<dbReference type="PANTHER" id="PTHR23514">
    <property type="entry name" value="BYPASS OF STOP CODON PROTEIN 6"/>
    <property type="match status" value="1"/>
</dbReference>
<dbReference type="PANTHER" id="PTHR23514:SF13">
    <property type="entry name" value="INNER MEMBRANE PROTEIN YBJJ"/>
    <property type="match status" value="1"/>
</dbReference>
<feature type="transmembrane region" description="Helical" evidence="6">
    <location>
        <begin position="28"/>
        <end position="45"/>
    </location>
</feature>
<dbReference type="InterPro" id="IPR051788">
    <property type="entry name" value="MFS_Transporter"/>
</dbReference>
<evidence type="ECO:0000256" key="4">
    <source>
        <dbReference type="ARBA" id="ARBA00023136"/>
    </source>
</evidence>
<feature type="transmembrane region" description="Helical" evidence="6">
    <location>
        <begin position="360"/>
        <end position="382"/>
    </location>
</feature>
<feature type="transmembrane region" description="Helical" evidence="6">
    <location>
        <begin position="92"/>
        <end position="110"/>
    </location>
</feature>
<comment type="caution">
    <text evidence="8">The sequence shown here is derived from an EMBL/GenBank/DDBJ whole genome shotgun (WGS) entry which is preliminary data.</text>
</comment>
<evidence type="ECO:0000256" key="5">
    <source>
        <dbReference type="SAM" id="MobiDB-lite"/>
    </source>
</evidence>
<feature type="transmembrane region" description="Helical" evidence="6">
    <location>
        <begin position="156"/>
        <end position="175"/>
    </location>
</feature>
<feature type="transmembrane region" description="Helical" evidence="6">
    <location>
        <begin position="181"/>
        <end position="197"/>
    </location>
</feature>
<protein>
    <submittedName>
        <fullName evidence="8">MFS transporter</fullName>
    </submittedName>
</protein>
<reference evidence="8" key="1">
    <citation type="submission" date="2021-03" db="EMBL/GenBank/DDBJ databases">
        <title>Actinotalea soli sp. nov., isolated from soil.</title>
        <authorList>
            <person name="Ping W."/>
            <person name="Zhang J."/>
        </authorList>
    </citation>
    <scope>NUCLEOTIDE SEQUENCE</scope>
    <source>
        <strain evidence="8">BY-33</strain>
    </source>
</reference>
<dbReference type="GO" id="GO:0022857">
    <property type="term" value="F:transmembrane transporter activity"/>
    <property type="evidence" value="ECO:0007669"/>
    <property type="project" value="InterPro"/>
</dbReference>
<dbReference type="PROSITE" id="PS50850">
    <property type="entry name" value="MFS"/>
    <property type="match status" value="1"/>
</dbReference>
<dbReference type="InterPro" id="IPR011701">
    <property type="entry name" value="MFS"/>
</dbReference>
<comment type="subcellular location">
    <subcellularLocation>
        <location evidence="1">Cell membrane</location>
        <topology evidence="1">Multi-pass membrane protein</topology>
    </subcellularLocation>
</comment>
<feature type="transmembrane region" description="Helical" evidence="6">
    <location>
        <begin position="307"/>
        <end position="325"/>
    </location>
</feature>
<dbReference type="Pfam" id="PF07690">
    <property type="entry name" value="MFS_1"/>
    <property type="match status" value="2"/>
</dbReference>
<feature type="transmembrane region" description="Helical" evidence="6">
    <location>
        <begin position="116"/>
        <end position="135"/>
    </location>
</feature>
<dbReference type="InterPro" id="IPR036259">
    <property type="entry name" value="MFS_trans_sf"/>
</dbReference>
<feature type="transmembrane region" description="Helical" evidence="6">
    <location>
        <begin position="331"/>
        <end position="353"/>
    </location>
</feature>
<evidence type="ECO:0000256" key="2">
    <source>
        <dbReference type="ARBA" id="ARBA00022692"/>
    </source>
</evidence>
<dbReference type="RefSeq" id="WP_208056068.1">
    <property type="nucleotide sequence ID" value="NZ_JAGEMK010000005.1"/>
</dbReference>
<dbReference type="CDD" id="cd17393">
    <property type="entry name" value="MFS_MosC_like"/>
    <property type="match status" value="1"/>
</dbReference>
<dbReference type="EMBL" id="JAGEMK010000005">
    <property type="protein sequence ID" value="MBO1752383.1"/>
    <property type="molecule type" value="Genomic_DNA"/>
</dbReference>
<evidence type="ECO:0000313" key="9">
    <source>
        <dbReference type="Proteomes" id="UP000664209"/>
    </source>
</evidence>
<dbReference type="AlphaFoldDB" id="A0A939LQZ0"/>
<proteinExistence type="predicted"/>
<feature type="transmembrane region" description="Helical" evidence="6">
    <location>
        <begin position="65"/>
        <end position="85"/>
    </location>
</feature>
<gene>
    <name evidence="8" type="ORF">J4G33_11270</name>
</gene>
<feature type="domain" description="Major facilitator superfamily (MFS) profile" evidence="7">
    <location>
        <begin position="26"/>
        <end position="417"/>
    </location>
</feature>
<evidence type="ECO:0000256" key="6">
    <source>
        <dbReference type="SAM" id="Phobius"/>
    </source>
</evidence>
<keyword evidence="4 6" id="KW-0472">Membrane</keyword>
<feature type="region of interest" description="Disordered" evidence="5">
    <location>
        <begin position="419"/>
        <end position="441"/>
    </location>
</feature>
<feature type="transmembrane region" description="Helical" evidence="6">
    <location>
        <begin position="394"/>
        <end position="412"/>
    </location>
</feature>
<keyword evidence="3 6" id="KW-1133">Transmembrane helix</keyword>
<evidence type="ECO:0000256" key="3">
    <source>
        <dbReference type="ARBA" id="ARBA00022989"/>
    </source>
</evidence>
<accession>A0A939LQZ0</accession>
<dbReference type="InterPro" id="IPR020846">
    <property type="entry name" value="MFS_dom"/>
</dbReference>
<sequence length="472" mass="48088">MSVLRARRASRPTSRDARVAPEVLRARRLLLGLYVLLGLTVSSWLSRLPSVRDQLDLTTSDLGVILLIGAVGSLTMVLVAGAIVVRWGSRRTMLVAAVLFSLATLALGLGPTLGSVAVLVAGIVLMSASFALGNVPMNVETAVIERRMGRTVVPQFHAAFSIGSVVGSGIGALAAWGQVPLLIQFGVVSVASLVWRFRAVPGAVLPLPPEPVSAAQAGDAGPRRRGAGMRRSLGAWREKRTLLIGLVVMTAALSEGSANNWLAIAVVDGFAQSEAVAALVFGVFVASMTVARLVGTRLIDRFGRVRVLLGSGVVSFAGLALFGTAPSLPLALLGVVGWGLGAGLAVPIGMVAVSEDPMRAAGRVAVVSAFASVASLAAPPLLGLAAESLGTRQALLLILGAMVVSIVLSGQVRSTAPAAVPRGVRPTGGPDAGSVPAPSASVTGDDLLVEVVVPDTLAGLGEAERVPSEVGR</sequence>
<evidence type="ECO:0000256" key="1">
    <source>
        <dbReference type="ARBA" id="ARBA00004651"/>
    </source>
</evidence>
<keyword evidence="2 6" id="KW-0812">Transmembrane</keyword>
<keyword evidence="9" id="KW-1185">Reference proteome</keyword>
<dbReference type="Proteomes" id="UP000664209">
    <property type="component" value="Unassembled WGS sequence"/>
</dbReference>
<evidence type="ECO:0000313" key="8">
    <source>
        <dbReference type="EMBL" id="MBO1752383.1"/>
    </source>
</evidence>
<feature type="transmembrane region" description="Helical" evidence="6">
    <location>
        <begin position="241"/>
        <end position="263"/>
    </location>
</feature>